<accession>A0A7S1JWA1</accession>
<feature type="region of interest" description="Disordered" evidence="1">
    <location>
        <begin position="74"/>
        <end position="99"/>
    </location>
</feature>
<evidence type="ECO:0000313" key="2">
    <source>
        <dbReference type="EMBL" id="CAD9056352.1"/>
    </source>
</evidence>
<reference evidence="2" key="1">
    <citation type="submission" date="2021-01" db="EMBL/GenBank/DDBJ databases">
        <authorList>
            <person name="Corre E."/>
            <person name="Pelletier E."/>
            <person name="Niang G."/>
            <person name="Scheremetjew M."/>
            <person name="Finn R."/>
            <person name="Kale V."/>
            <person name="Holt S."/>
            <person name="Cochrane G."/>
            <person name="Meng A."/>
            <person name="Brown T."/>
            <person name="Cohen L."/>
        </authorList>
    </citation>
    <scope>NUCLEOTIDE SEQUENCE</scope>
    <source>
        <strain evidence="2">CCMP3346</strain>
    </source>
</reference>
<organism evidence="2">
    <name type="scientific">Vitrella brassicaformis</name>
    <dbReference type="NCBI Taxonomy" id="1169539"/>
    <lineage>
        <taxon>Eukaryota</taxon>
        <taxon>Sar</taxon>
        <taxon>Alveolata</taxon>
        <taxon>Colpodellida</taxon>
        <taxon>Vitrellaceae</taxon>
        <taxon>Vitrella</taxon>
    </lineage>
</organism>
<evidence type="ECO:0000256" key="1">
    <source>
        <dbReference type="SAM" id="MobiDB-lite"/>
    </source>
</evidence>
<name>A0A7S1JWA1_9ALVE</name>
<gene>
    <name evidence="2" type="ORF">VBRA1451_LOCUS11417</name>
</gene>
<feature type="region of interest" description="Disordered" evidence="1">
    <location>
        <begin position="1"/>
        <end position="45"/>
    </location>
</feature>
<dbReference type="EMBL" id="HBGB01019755">
    <property type="protein sequence ID" value="CAD9056352.1"/>
    <property type="molecule type" value="Transcribed_RNA"/>
</dbReference>
<sequence length="99" mass="10255">MMFPGYPTGGQFVSVPQAAQPNHPQGPPQGGQQGQLMAIPAGNPGFMLTNLPPQIPQDTTQILGLTVHFYPSTSAGHQANRRGHCSAHTDAGDAAPASQ</sequence>
<dbReference type="AlphaFoldDB" id="A0A7S1JWA1"/>
<protein>
    <submittedName>
        <fullName evidence="2">Uncharacterized protein</fullName>
    </submittedName>
</protein>
<proteinExistence type="predicted"/>